<feature type="transmembrane region" description="Helical" evidence="5">
    <location>
        <begin position="29"/>
        <end position="59"/>
    </location>
</feature>
<comment type="caution">
    <text evidence="7">The sequence shown here is derived from an EMBL/GenBank/DDBJ whole genome shotgun (WGS) entry which is preliminary data.</text>
</comment>
<dbReference type="Proteomes" id="UP000762676">
    <property type="component" value="Unassembled WGS sequence"/>
</dbReference>
<dbReference type="PANTHER" id="PTHR23116:SF36">
    <property type="entry name" value="HARMONIN"/>
    <property type="match status" value="1"/>
</dbReference>
<feature type="region of interest" description="Disordered" evidence="4">
    <location>
        <begin position="359"/>
        <end position="446"/>
    </location>
</feature>
<keyword evidence="2" id="KW-0677">Repeat</keyword>
<accession>A0AAV4GKQ2</accession>
<keyword evidence="3" id="KW-0966">Cell projection</keyword>
<dbReference type="Gene3D" id="1.20.1160.20">
    <property type="match status" value="1"/>
</dbReference>
<feature type="domain" description="PDZ" evidence="6">
    <location>
        <begin position="258"/>
        <end position="333"/>
    </location>
</feature>
<organism evidence="7 8">
    <name type="scientific">Elysia marginata</name>
    <dbReference type="NCBI Taxonomy" id="1093978"/>
    <lineage>
        <taxon>Eukaryota</taxon>
        <taxon>Metazoa</taxon>
        <taxon>Spiralia</taxon>
        <taxon>Lophotrochozoa</taxon>
        <taxon>Mollusca</taxon>
        <taxon>Gastropoda</taxon>
        <taxon>Heterobranchia</taxon>
        <taxon>Euthyneura</taxon>
        <taxon>Panpulmonata</taxon>
        <taxon>Sacoglossa</taxon>
        <taxon>Placobranchoidea</taxon>
        <taxon>Plakobranchidae</taxon>
        <taxon>Elysia</taxon>
    </lineage>
</organism>
<dbReference type="InterPro" id="IPR001478">
    <property type="entry name" value="PDZ"/>
</dbReference>
<feature type="compositionally biased region" description="Basic and acidic residues" evidence="4">
    <location>
        <begin position="394"/>
        <end position="405"/>
    </location>
</feature>
<evidence type="ECO:0000313" key="7">
    <source>
        <dbReference type="EMBL" id="GFR85533.1"/>
    </source>
</evidence>
<evidence type="ECO:0000256" key="4">
    <source>
        <dbReference type="SAM" id="MobiDB-lite"/>
    </source>
</evidence>
<keyword evidence="8" id="KW-1185">Reference proteome</keyword>
<evidence type="ECO:0000256" key="1">
    <source>
        <dbReference type="ARBA" id="ARBA00004316"/>
    </source>
</evidence>
<evidence type="ECO:0000256" key="3">
    <source>
        <dbReference type="ARBA" id="ARBA00023273"/>
    </source>
</evidence>
<dbReference type="InterPro" id="IPR036034">
    <property type="entry name" value="PDZ_sf"/>
</dbReference>
<feature type="region of interest" description="Disordered" evidence="4">
    <location>
        <begin position="233"/>
        <end position="252"/>
    </location>
</feature>
<dbReference type="InterPro" id="IPR051844">
    <property type="entry name" value="USH2_Complex_Protein"/>
</dbReference>
<comment type="subcellular location">
    <subcellularLocation>
        <location evidence="1">Cell projection</location>
    </subcellularLocation>
</comment>
<dbReference type="GO" id="GO:0032426">
    <property type="term" value="C:stereocilium tip"/>
    <property type="evidence" value="ECO:0007669"/>
    <property type="project" value="TreeGrafter"/>
</dbReference>
<dbReference type="Gene3D" id="2.30.42.10">
    <property type="match status" value="2"/>
</dbReference>
<feature type="compositionally biased region" description="Polar residues" evidence="4">
    <location>
        <begin position="436"/>
        <end position="446"/>
    </location>
</feature>
<feature type="non-terminal residue" evidence="7">
    <location>
        <position position="446"/>
    </location>
</feature>
<dbReference type="GO" id="GO:0005929">
    <property type="term" value="C:cilium"/>
    <property type="evidence" value="ECO:0007669"/>
    <property type="project" value="TreeGrafter"/>
</dbReference>
<keyword evidence="5" id="KW-0472">Membrane</keyword>
<evidence type="ECO:0000313" key="8">
    <source>
        <dbReference type="Proteomes" id="UP000762676"/>
    </source>
</evidence>
<dbReference type="Pfam" id="PF00595">
    <property type="entry name" value="PDZ"/>
    <property type="match status" value="2"/>
</dbReference>
<dbReference type="PROSITE" id="PS50106">
    <property type="entry name" value="PDZ"/>
    <property type="match status" value="2"/>
</dbReference>
<sequence>MVVIIIVVAVIVVVVVIINVVFVSVVLVVIIIVVVVIVIVVVIIVVVVIVIVVVIIVVVKELIPKEDDREKLFDALRRYQSCQDLGHLISDLRIVLDEPKKLEVFEFLRPLILLRHQIPYSQMVPPSPGVRLHVVRLQQRPGESLGFAVRGGYEFGVGIFVTDVAPGSQADRQGLKVGDQIVRVNGFTISEAIHEDVLRLIKSHDDIVLKVMHIGMVPSQEEGKENVTWKYVEDRHQSSKENSEKHPNKSADSKRLRDIKIFIDSSGHASIGCTIISERGPAVRYHGIFVEKVRPGSLADEVGLQPGDQILEVNDTSFRGITWDEAKLALKSSRQLHFTIRKNSLPVSMIRDYEARPVEQQQGISAEPPTVPTKDLSPKPIPTQNQEPQPDIEANDKRSAYHVNHDIQAGKAPVHQQVTAQVHVKPQSMHSRLDDNAQSYPDLQGY</sequence>
<evidence type="ECO:0000256" key="5">
    <source>
        <dbReference type="SAM" id="Phobius"/>
    </source>
</evidence>
<dbReference type="SUPFAM" id="SSF50156">
    <property type="entry name" value="PDZ domain-like"/>
    <property type="match status" value="2"/>
</dbReference>
<evidence type="ECO:0000259" key="6">
    <source>
        <dbReference type="PROSITE" id="PS50106"/>
    </source>
</evidence>
<name>A0AAV4GKQ2_9GAST</name>
<dbReference type="CDD" id="cd06737">
    <property type="entry name" value="PDZ1_harmonin"/>
    <property type="match status" value="1"/>
</dbReference>
<protein>
    <submittedName>
        <fullName evidence="7">Usher syndrome 1C (Autosomal recessive, severe)</fullName>
    </submittedName>
</protein>
<dbReference type="InterPro" id="IPR030237">
    <property type="entry name" value="Harmonin_N"/>
</dbReference>
<dbReference type="PANTHER" id="PTHR23116">
    <property type="entry name" value="PDZ DOMAIN CONTAINING WHIRLIN AND HARMONIN-RELATED"/>
    <property type="match status" value="1"/>
</dbReference>
<gene>
    <name evidence="7" type="ORF">ElyMa_004176100</name>
</gene>
<dbReference type="AlphaFoldDB" id="A0AAV4GKQ2"/>
<feature type="domain" description="PDZ" evidence="6">
    <location>
        <begin position="134"/>
        <end position="203"/>
    </location>
</feature>
<feature type="transmembrane region" description="Helical" evidence="5">
    <location>
        <begin position="5"/>
        <end position="23"/>
    </location>
</feature>
<proteinExistence type="predicted"/>
<evidence type="ECO:0000256" key="2">
    <source>
        <dbReference type="ARBA" id="ARBA00022737"/>
    </source>
</evidence>
<keyword evidence="5" id="KW-1133">Transmembrane helix</keyword>
<dbReference type="SMART" id="SM00228">
    <property type="entry name" value="PDZ"/>
    <property type="match status" value="2"/>
</dbReference>
<dbReference type="EMBL" id="BMAT01008465">
    <property type="protein sequence ID" value="GFR85533.1"/>
    <property type="molecule type" value="Genomic_DNA"/>
</dbReference>
<dbReference type="GO" id="GO:0005886">
    <property type="term" value="C:plasma membrane"/>
    <property type="evidence" value="ECO:0007669"/>
    <property type="project" value="TreeGrafter"/>
</dbReference>
<dbReference type="GO" id="GO:0002142">
    <property type="term" value="C:stereocilia ankle link complex"/>
    <property type="evidence" value="ECO:0007669"/>
    <property type="project" value="TreeGrafter"/>
</dbReference>
<keyword evidence="5" id="KW-0812">Transmembrane</keyword>
<reference evidence="7 8" key="1">
    <citation type="journal article" date="2021" name="Elife">
        <title>Chloroplast acquisition without the gene transfer in kleptoplastic sea slugs, Plakobranchus ocellatus.</title>
        <authorList>
            <person name="Maeda T."/>
            <person name="Takahashi S."/>
            <person name="Yoshida T."/>
            <person name="Shimamura S."/>
            <person name="Takaki Y."/>
            <person name="Nagai Y."/>
            <person name="Toyoda A."/>
            <person name="Suzuki Y."/>
            <person name="Arimoto A."/>
            <person name="Ishii H."/>
            <person name="Satoh N."/>
            <person name="Nishiyama T."/>
            <person name="Hasebe M."/>
            <person name="Maruyama T."/>
            <person name="Minagawa J."/>
            <person name="Obokata J."/>
            <person name="Shigenobu S."/>
        </authorList>
    </citation>
    <scope>NUCLEOTIDE SEQUENCE [LARGE SCALE GENOMIC DNA]</scope>
</reference>
<dbReference type="Pfam" id="PF21219">
    <property type="entry name" value="USH1C_N"/>
    <property type="match status" value="1"/>
</dbReference>